<name>A0A1B6J9L9_9HEMI</name>
<accession>A0A1B6J9L9</accession>
<dbReference type="AlphaFoldDB" id="A0A1B6J9L9"/>
<proteinExistence type="predicted"/>
<feature type="non-terminal residue" evidence="1">
    <location>
        <position position="1"/>
    </location>
</feature>
<dbReference type="EMBL" id="GECU01011834">
    <property type="protein sequence ID" value="JAS95872.1"/>
    <property type="molecule type" value="Transcribed_RNA"/>
</dbReference>
<gene>
    <name evidence="1" type="ORF">g.3346</name>
</gene>
<reference evidence="1" key="1">
    <citation type="submission" date="2015-11" db="EMBL/GenBank/DDBJ databases">
        <title>De novo transcriptome assembly of four potential Pierce s Disease insect vectors from Arizona vineyards.</title>
        <authorList>
            <person name="Tassone E.E."/>
        </authorList>
    </citation>
    <scope>NUCLEOTIDE SEQUENCE</scope>
</reference>
<organism evidence="1">
    <name type="scientific">Homalodisca liturata</name>
    <dbReference type="NCBI Taxonomy" id="320908"/>
    <lineage>
        <taxon>Eukaryota</taxon>
        <taxon>Metazoa</taxon>
        <taxon>Ecdysozoa</taxon>
        <taxon>Arthropoda</taxon>
        <taxon>Hexapoda</taxon>
        <taxon>Insecta</taxon>
        <taxon>Pterygota</taxon>
        <taxon>Neoptera</taxon>
        <taxon>Paraneoptera</taxon>
        <taxon>Hemiptera</taxon>
        <taxon>Auchenorrhyncha</taxon>
        <taxon>Membracoidea</taxon>
        <taxon>Cicadellidae</taxon>
        <taxon>Cicadellinae</taxon>
        <taxon>Proconiini</taxon>
        <taxon>Homalodisca</taxon>
    </lineage>
</organism>
<evidence type="ECO:0000313" key="1">
    <source>
        <dbReference type="EMBL" id="JAS95872.1"/>
    </source>
</evidence>
<sequence>STVYADDTSLVSCHNNINSLEHTSQESFDKAVNWFTVNGLFLNTEKTKKMIVSLNSTYQSDEYFENVNLLGIHIDCKLSWKCHIEFVCKKLSRVIFLLCSLKKSVPKVYLRMAY</sequence>
<evidence type="ECO:0008006" key="2">
    <source>
        <dbReference type="Google" id="ProtNLM"/>
    </source>
</evidence>
<feature type="non-terminal residue" evidence="1">
    <location>
        <position position="114"/>
    </location>
</feature>
<protein>
    <recommendedName>
        <fullName evidence="2">Reverse transcriptase domain-containing protein</fullName>
    </recommendedName>
</protein>